<organism evidence="1 2">
    <name type="scientific">Acetomicrobium mobile (strain ATCC BAA-54 / DSM 13181 / JCM 12221 / NGA)</name>
    <name type="common">Anaerobaculum mobile</name>
    <dbReference type="NCBI Taxonomy" id="891968"/>
    <lineage>
        <taxon>Bacteria</taxon>
        <taxon>Thermotogati</taxon>
        <taxon>Synergistota</taxon>
        <taxon>Synergistia</taxon>
        <taxon>Synergistales</taxon>
        <taxon>Acetomicrobiaceae</taxon>
        <taxon>Acetomicrobium</taxon>
    </lineage>
</organism>
<dbReference type="STRING" id="891968.Anamo_1620"/>
<dbReference type="eggNOG" id="COG2423">
    <property type="taxonomic scope" value="Bacteria"/>
</dbReference>
<dbReference type="PANTHER" id="PTHR13812">
    <property type="entry name" value="KETIMINE REDUCTASE MU-CRYSTALLIN"/>
    <property type="match status" value="1"/>
</dbReference>
<dbReference type="KEGG" id="amo:Anamo_1620"/>
<dbReference type="Gene3D" id="3.30.1780.10">
    <property type="entry name" value="ornithine cyclodeaminase, domain 1"/>
    <property type="match status" value="1"/>
</dbReference>
<keyword evidence="2" id="KW-1185">Reference proteome</keyword>
<dbReference type="GO" id="GO:0005737">
    <property type="term" value="C:cytoplasm"/>
    <property type="evidence" value="ECO:0007669"/>
    <property type="project" value="TreeGrafter"/>
</dbReference>
<protein>
    <submittedName>
        <fullName evidence="1">Putative ornithine cyclodeaminase, mu-crystallin</fullName>
    </submittedName>
</protein>
<dbReference type="EMBL" id="CP003198">
    <property type="protein sequence ID" value="AFM22215.1"/>
    <property type="molecule type" value="Genomic_DNA"/>
</dbReference>
<evidence type="ECO:0000313" key="2">
    <source>
        <dbReference type="Proteomes" id="UP000006061"/>
    </source>
</evidence>
<reference evidence="2" key="1">
    <citation type="journal article" date="2013" name="Stand. Genomic Sci.">
        <title>Complete genome sequence of the moderate thermophile Anaerobaculum mobile type strain (NGA(T)).</title>
        <authorList>
            <person name="Mavromatis K."/>
            <person name="Stackebrandt E."/>
            <person name="Held B."/>
            <person name="Lapidus A."/>
            <person name="Nolan M."/>
            <person name="Lucas S."/>
            <person name="Hammon N."/>
            <person name="Deshpande S."/>
            <person name="Cheng J.F."/>
            <person name="Tapia R."/>
            <person name="Goodwin L.A."/>
            <person name="Pitluck S."/>
            <person name="Liolios K."/>
            <person name="Pagani I."/>
            <person name="Ivanova N."/>
            <person name="Mikhailova N."/>
            <person name="Huntemann M."/>
            <person name="Pati A."/>
            <person name="Chen A."/>
            <person name="Palaniappan K."/>
            <person name="Land M."/>
            <person name="Rohde M."/>
            <person name="Spring S."/>
            <person name="Goker M."/>
            <person name="Woyke T."/>
            <person name="Detter J.C."/>
            <person name="Bristow J."/>
            <person name="Eisen J.A."/>
            <person name="Markowitz V."/>
            <person name="Hugenholtz P."/>
            <person name="Klenk H.P."/>
            <person name="Kyrpides N.C."/>
        </authorList>
    </citation>
    <scope>NUCLEOTIDE SEQUENCE</scope>
    <source>
        <strain evidence="2">ATCC BAA-54 / DSM 13181 / NGA</strain>
    </source>
</reference>
<dbReference type="InterPro" id="IPR023401">
    <property type="entry name" value="ODC_N"/>
</dbReference>
<dbReference type="PANTHER" id="PTHR13812:SF19">
    <property type="entry name" value="KETIMINE REDUCTASE MU-CRYSTALLIN"/>
    <property type="match status" value="1"/>
</dbReference>
<dbReference type="Proteomes" id="UP000006061">
    <property type="component" value="Chromosome"/>
</dbReference>
<dbReference type="Gene3D" id="3.40.50.720">
    <property type="entry name" value="NAD(P)-binding Rossmann-like Domain"/>
    <property type="match status" value="1"/>
</dbReference>
<dbReference type="AlphaFoldDB" id="I4BY58"/>
<sequence precursor="true">MFQTRLLSKSQVQSLITMSEVLDAVEKTFKGMGDGTVINPTKVNLDLGETASYPPYGGFMNAMPAYIGWLDTAGIKWAGGFFERKKHGLGYITSLILLIDPKMGNFKAVMDGAHITNLRTGAQSAIALKYLHPDKNIRIGLYGAGMQGHTQTMAISQIFNIEKLCVYDISPDAARKYAEDMKNVVQGEIVIAKDPKEPADADAIICVTQSKDKFLKNEWIKPGTIVFPMGSYQECDDDFILSADKIIVDHVGQCLHRGALKELCEEGKISERNIFATIGEIVAGKKEIKRNKNERILCIPIGTGAMDIAVATIVFQKAESKGIGGTYEFE</sequence>
<dbReference type="Pfam" id="PF02423">
    <property type="entry name" value="OCD_Mu_crystall"/>
    <property type="match status" value="1"/>
</dbReference>
<dbReference type="InterPro" id="IPR036291">
    <property type="entry name" value="NAD(P)-bd_dom_sf"/>
</dbReference>
<dbReference type="PIRSF" id="PIRSF001439">
    <property type="entry name" value="CryM"/>
    <property type="match status" value="1"/>
</dbReference>
<proteinExistence type="predicted"/>
<dbReference type="HOGENOM" id="CLU_042088_3_1_0"/>
<evidence type="ECO:0000313" key="1">
    <source>
        <dbReference type="EMBL" id="AFM22215.1"/>
    </source>
</evidence>
<dbReference type="InterPro" id="IPR003462">
    <property type="entry name" value="ODC_Mu_crystall"/>
</dbReference>
<dbReference type="PATRIC" id="fig|891968.3.peg.1615"/>
<accession>I4BY58</accession>
<dbReference type="SUPFAM" id="SSF51735">
    <property type="entry name" value="NAD(P)-binding Rossmann-fold domains"/>
    <property type="match status" value="1"/>
</dbReference>
<gene>
    <name evidence="1" type="ordered locus">Anamo_1620</name>
</gene>
<name>I4BY58_ACEMN</name>